<dbReference type="InParanoid" id="E9G5H0"/>
<name>E9G5H0_DAPPU</name>
<dbReference type="PANTHER" id="PTHR23263:SF124">
    <property type="entry name" value="SMALL PROLINE-RICH PROTEIN 3"/>
    <property type="match status" value="1"/>
</dbReference>
<protein>
    <submittedName>
        <fullName evidence="1">Uncharacterized protein</fullName>
    </submittedName>
</protein>
<gene>
    <name evidence="1" type="ORF">DAPPUDRAFT_237648</name>
</gene>
<dbReference type="OrthoDB" id="6379388at2759"/>
<keyword evidence="2" id="KW-1185">Reference proteome</keyword>
<proteinExistence type="predicted"/>
<evidence type="ECO:0000313" key="2">
    <source>
        <dbReference type="Proteomes" id="UP000000305"/>
    </source>
</evidence>
<evidence type="ECO:0000313" key="1">
    <source>
        <dbReference type="EMBL" id="EFX85207.1"/>
    </source>
</evidence>
<sequence>MAQSILQICKLSSKFQNHPKPRNFYLQIDPFQFPATPIPRNFILQKERAVRLSFTFEGHGDHYVELNCGVVLLLCVESLMAGSTTGVPMSSCLYYTTKAPEFNSTTYAAPSHYTDAMKFYSALSYYTTKAT</sequence>
<organism evidence="1 2">
    <name type="scientific">Daphnia pulex</name>
    <name type="common">Water flea</name>
    <dbReference type="NCBI Taxonomy" id="6669"/>
    <lineage>
        <taxon>Eukaryota</taxon>
        <taxon>Metazoa</taxon>
        <taxon>Ecdysozoa</taxon>
        <taxon>Arthropoda</taxon>
        <taxon>Crustacea</taxon>
        <taxon>Branchiopoda</taxon>
        <taxon>Diplostraca</taxon>
        <taxon>Cladocera</taxon>
        <taxon>Anomopoda</taxon>
        <taxon>Daphniidae</taxon>
        <taxon>Daphnia</taxon>
    </lineage>
</organism>
<dbReference type="Proteomes" id="UP000000305">
    <property type="component" value="Unassembled WGS sequence"/>
</dbReference>
<dbReference type="PhylomeDB" id="E9G5H0"/>
<dbReference type="PANTHER" id="PTHR23263">
    <property type="entry name" value="SMALL PROLINE-RICH PROTEIN"/>
    <property type="match status" value="1"/>
</dbReference>
<reference evidence="1 2" key="1">
    <citation type="journal article" date="2011" name="Science">
        <title>The ecoresponsive genome of Daphnia pulex.</title>
        <authorList>
            <person name="Colbourne J.K."/>
            <person name="Pfrender M.E."/>
            <person name="Gilbert D."/>
            <person name="Thomas W.K."/>
            <person name="Tucker A."/>
            <person name="Oakley T.H."/>
            <person name="Tokishita S."/>
            <person name="Aerts A."/>
            <person name="Arnold G.J."/>
            <person name="Basu M.K."/>
            <person name="Bauer D.J."/>
            <person name="Caceres C.E."/>
            <person name="Carmel L."/>
            <person name="Casola C."/>
            <person name="Choi J.H."/>
            <person name="Detter J.C."/>
            <person name="Dong Q."/>
            <person name="Dusheyko S."/>
            <person name="Eads B.D."/>
            <person name="Frohlich T."/>
            <person name="Geiler-Samerotte K.A."/>
            <person name="Gerlach D."/>
            <person name="Hatcher P."/>
            <person name="Jogdeo S."/>
            <person name="Krijgsveld J."/>
            <person name="Kriventseva E.V."/>
            <person name="Kultz D."/>
            <person name="Laforsch C."/>
            <person name="Lindquist E."/>
            <person name="Lopez J."/>
            <person name="Manak J.R."/>
            <person name="Muller J."/>
            <person name="Pangilinan J."/>
            <person name="Patwardhan R.P."/>
            <person name="Pitluck S."/>
            <person name="Pritham E.J."/>
            <person name="Rechtsteiner A."/>
            <person name="Rho M."/>
            <person name="Rogozin I.B."/>
            <person name="Sakarya O."/>
            <person name="Salamov A."/>
            <person name="Schaack S."/>
            <person name="Shapiro H."/>
            <person name="Shiga Y."/>
            <person name="Skalitzky C."/>
            <person name="Smith Z."/>
            <person name="Souvorov A."/>
            <person name="Sung W."/>
            <person name="Tang Z."/>
            <person name="Tsuchiya D."/>
            <person name="Tu H."/>
            <person name="Vos H."/>
            <person name="Wang M."/>
            <person name="Wolf Y.I."/>
            <person name="Yamagata H."/>
            <person name="Yamada T."/>
            <person name="Ye Y."/>
            <person name="Shaw J.R."/>
            <person name="Andrews J."/>
            <person name="Crease T.J."/>
            <person name="Tang H."/>
            <person name="Lucas S.M."/>
            <person name="Robertson H.M."/>
            <person name="Bork P."/>
            <person name="Koonin E.V."/>
            <person name="Zdobnov E.M."/>
            <person name="Grigoriev I.V."/>
            <person name="Lynch M."/>
            <person name="Boore J.L."/>
        </authorList>
    </citation>
    <scope>NUCLEOTIDE SEQUENCE [LARGE SCALE GENOMIC DNA]</scope>
</reference>
<dbReference type="HOGENOM" id="CLU_146922_0_0_1"/>
<dbReference type="AlphaFoldDB" id="E9G5H0"/>
<dbReference type="KEGG" id="dpx:DAPPUDRAFT_237648"/>
<accession>E9G5H0</accession>
<dbReference type="EMBL" id="GL732532">
    <property type="protein sequence ID" value="EFX85207.1"/>
    <property type="molecule type" value="Genomic_DNA"/>
</dbReference>